<protein>
    <submittedName>
        <fullName evidence="1">Uncharacterized protein</fullName>
    </submittedName>
</protein>
<dbReference type="EMBL" id="JANRMS010000083">
    <property type="protein sequence ID" value="KAJ3547326.1"/>
    <property type="molecule type" value="Genomic_DNA"/>
</dbReference>
<accession>A0ACC1SW81</accession>
<dbReference type="Proteomes" id="UP001148629">
    <property type="component" value="Unassembled WGS sequence"/>
</dbReference>
<keyword evidence="2" id="KW-1185">Reference proteome</keyword>
<evidence type="ECO:0000313" key="2">
    <source>
        <dbReference type="Proteomes" id="UP001148629"/>
    </source>
</evidence>
<organism evidence="1 2">
    <name type="scientific">Fusarium decemcellulare</name>
    <dbReference type="NCBI Taxonomy" id="57161"/>
    <lineage>
        <taxon>Eukaryota</taxon>
        <taxon>Fungi</taxon>
        <taxon>Dikarya</taxon>
        <taxon>Ascomycota</taxon>
        <taxon>Pezizomycotina</taxon>
        <taxon>Sordariomycetes</taxon>
        <taxon>Hypocreomycetidae</taxon>
        <taxon>Hypocreales</taxon>
        <taxon>Nectriaceae</taxon>
        <taxon>Fusarium</taxon>
        <taxon>Fusarium decemcellulare species complex</taxon>
    </lineage>
</organism>
<evidence type="ECO:0000313" key="1">
    <source>
        <dbReference type="EMBL" id="KAJ3547326.1"/>
    </source>
</evidence>
<name>A0ACC1SW81_9HYPO</name>
<comment type="caution">
    <text evidence="1">The sequence shown here is derived from an EMBL/GenBank/DDBJ whole genome shotgun (WGS) entry which is preliminary data.</text>
</comment>
<reference evidence="1" key="1">
    <citation type="submission" date="2022-08" db="EMBL/GenBank/DDBJ databases">
        <title>Genome Sequence of Fusarium decemcellulare.</title>
        <authorList>
            <person name="Buettner E."/>
        </authorList>
    </citation>
    <scope>NUCLEOTIDE SEQUENCE</scope>
    <source>
        <strain evidence="1">Babe19</strain>
    </source>
</reference>
<gene>
    <name evidence="1" type="ORF">NM208_g1572</name>
</gene>
<sequence length="481" mass="53108">MPVSIDGYEWTPQDGLKTGLPSDSVIYPEEVNANPDTLFDVVVVGGGYAGLRALRDLSTQGYKVLLLEGRNRIGGRSWSVKKDGFVYELGGTWIHRNQAQVWTEIVRYGFDGKLKDSYEFYPESRTPTIVRDGKLREIPWDSPCFATIHDGQNGLSVFGLNHSGWLDSENFIKWDSLSCQDRLDQLKDDLTPEEHEGVLTVLNSMSKGPMTRPSFAEVLRWVALSGGTLESLGEHSARWKLADGQTALARAMFDDARASGNLSYSFSNPVSAIKTANKQTTVVTAQGQSFTTQHVVVAVPLNCLKDITFEPSLGSLKAEAIGMGQSNDAYKVCVEARGKEWRNWSGYAIPHKGIPFLLGDGITPSGNTYLITTPGNYVNPQKDPKELLEGLQYLHPEIQIQRLFGCDYFSDPFTKGGWAVHSPGFVTKYLKSLQERVGSIHFANADWADLWRGFIDGALESGARAAAAIHRDLSCSLDKED</sequence>
<proteinExistence type="predicted"/>